<feature type="signal peptide" evidence="8">
    <location>
        <begin position="1"/>
        <end position="25"/>
    </location>
</feature>
<name>A0AAV2RMV6_MEGNR</name>
<dbReference type="GO" id="GO:0015095">
    <property type="term" value="F:magnesium ion transmembrane transporter activity"/>
    <property type="evidence" value="ECO:0007669"/>
    <property type="project" value="InterPro"/>
</dbReference>
<comment type="similarity">
    <text evidence="2">Belongs to the NIPA family.</text>
</comment>
<keyword evidence="8" id="KW-0732">Signal</keyword>
<protein>
    <recommendedName>
        <fullName evidence="11">Magnesium transporter NIPA2</fullName>
    </recommendedName>
</protein>
<evidence type="ECO:0000313" key="9">
    <source>
        <dbReference type="EMBL" id="CAL4133679.1"/>
    </source>
</evidence>
<keyword evidence="10" id="KW-1185">Reference proteome</keyword>
<feature type="transmembrane region" description="Helical" evidence="7">
    <location>
        <begin position="246"/>
        <end position="264"/>
    </location>
</feature>
<evidence type="ECO:0000256" key="1">
    <source>
        <dbReference type="ARBA" id="ARBA00004141"/>
    </source>
</evidence>
<comment type="subcellular location">
    <subcellularLocation>
        <location evidence="1">Membrane</location>
        <topology evidence="1">Multi-pass membrane protein</topology>
    </subcellularLocation>
</comment>
<dbReference type="Pfam" id="PF05653">
    <property type="entry name" value="Mg_trans_NIPA"/>
    <property type="match status" value="1"/>
</dbReference>
<dbReference type="Proteomes" id="UP001497623">
    <property type="component" value="Unassembled WGS sequence"/>
</dbReference>
<dbReference type="InterPro" id="IPR037185">
    <property type="entry name" value="EmrE-like"/>
</dbReference>
<feature type="transmembrane region" description="Helical" evidence="7">
    <location>
        <begin position="374"/>
        <end position="394"/>
    </location>
</feature>
<dbReference type="InterPro" id="IPR008521">
    <property type="entry name" value="Mg_trans_NIPA"/>
</dbReference>
<feature type="transmembrane region" description="Helical" evidence="7">
    <location>
        <begin position="337"/>
        <end position="362"/>
    </location>
</feature>
<evidence type="ECO:0000256" key="4">
    <source>
        <dbReference type="ARBA" id="ARBA00022989"/>
    </source>
</evidence>
<gene>
    <name evidence="9" type="ORF">MNOR_LOCUS27245</name>
</gene>
<feature type="transmembrane region" description="Helical" evidence="7">
    <location>
        <begin position="311"/>
        <end position="330"/>
    </location>
</feature>
<organism evidence="9 10">
    <name type="scientific">Meganyctiphanes norvegica</name>
    <name type="common">Northern krill</name>
    <name type="synonym">Thysanopoda norvegica</name>
    <dbReference type="NCBI Taxonomy" id="48144"/>
    <lineage>
        <taxon>Eukaryota</taxon>
        <taxon>Metazoa</taxon>
        <taxon>Ecdysozoa</taxon>
        <taxon>Arthropoda</taxon>
        <taxon>Crustacea</taxon>
        <taxon>Multicrustacea</taxon>
        <taxon>Malacostraca</taxon>
        <taxon>Eumalacostraca</taxon>
        <taxon>Eucarida</taxon>
        <taxon>Euphausiacea</taxon>
        <taxon>Euphausiidae</taxon>
        <taxon>Meganyctiphanes</taxon>
    </lineage>
</organism>
<dbReference type="EMBL" id="CAXKWB010028340">
    <property type="protein sequence ID" value="CAL4133679.1"/>
    <property type="molecule type" value="Genomic_DNA"/>
</dbReference>
<feature type="transmembrane region" description="Helical" evidence="7">
    <location>
        <begin position="105"/>
        <end position="125"/>
    </location>
</feature>
<proteinExistence type="inferred from homology"/>
<accession>A0AAV2RMV6</accession>
<feature type="compositionally biased region" description="Polar residues" evidence="6">
    <location>
        <begin position="438"/>
        <end position="453"/>
    </location>
</feature>
<keyword evidence="5 7" id="KW-0472">Membrane</keyword>
<reference evidence="9 10" key="1">
    <citation type="submission" date="2024-05" db="EMBL/GenBank/DDBJ databases">
        <authorList>
            <person name="Wallberg A."/>
        </authorList>
    </citation>
    <scope>NUCLEOTIDE SEQUENCE [LARGE SCALE GENOMIC DNA]</scope>
</reference>
<keyword evidence="4 7" id="KW-1133">Transmembrane helix</keyword>
<comment type="caution">
    <text evidence="9">The sequence shown here is derived from an EMBL/GenBank/DDBJ whole genome shotgun (WGS) entry which is preliminary data.</text>
</comment>
<evidence type="ECO:0008006" key="11">
    <source>
        <dbReference type="Google" id="ProtNLM"/>
    </source>
</evidence>
<evidence type="ECO:0000313" key="10">
    <source>
        <dbReference type="Proteomes" id="UP001497623"/>
    </source>
</evidence>
<evidence type="ECO:0000256" key="6">
    <source>
        <dbReference type="SAM" id="MobiDB-lite"/>
    </source>
</evidence>
<sequence>MRSIKFISVTTLALLLCLSIINVATREINTNVGDGTNVQMDKKSQSEQGTMMANWDNVPGPRVGRSLRWWNELLGLSGNVSVTRNMSSTTGTTLAEEPVPYGTKLYIGLGLSIASSLFIGSSFIIKKKSLLALSKAGGTRAGAGGYGYLRHWLWWAGLLSMGLGEALNFIAYAFAPATLVTPLGALSVIVTAILSAYFLGEDLNILGKIGCALCLLGSTVVVIHAPQESEVTSMEDLAVKLVDPGFIVYVVIVLTIALVMLLHFGPRYGTQNVTVYIAICSLIGGFSVLGCKALGLSIRETINGRNQFDNWMTWFALLSLIVCVTIQMNYLNKALDIFNTCVVTPIYYVFFTTSVILASAMLFKEWNGLAAKDVIGVLAGFLTVILGIFLLHAFRDREITFQRGLLGAQESLRTGSIQDTEANESIMTEHLSDEEDSLITSEPLSYGSNKRGY</sequence>
<evidence type="ECO:0000256" key="8">
    <source>
        <dbReference type="SAM" id="SignalP"/>
    </source>
</evidence>
<dbReference type="GO" id="GO:0016020">
    <property type="term" value="C:membrane"/>
    <property type="evidence" value="ECO:0007669"/>
    <property type="project" value="UniProtKB-SubCell"/>
</dbReference>
<feature type="transmembrane region" description="Helical" evidence="7">
    <location>
        <begin position="152"/>
        <end position="174"/>
    </location>
</feature>
<dbReference type="PANTHER" id="PTHR12570:SF92">
    <property type="entry name" value="SPICHTHYIN, ISOFORM B"/>
    <property type="match status" value="1"/>
</dbReference>
<evidence type="ECO:0000256" key="2">
    <source>
        <dbReference type="ARBA" id="ARBA00007230"/>
    </source>
</evidence>
<evidence type="ECO:0000256" key="5">
    <source>
        <dbReference type="ARBA" id="ARBA00023136"/>
    </source>
</evidence>
<keyword evidence="3 7" id="KW-0812">Transmembrane</keyword>
<dbReference type="Gene3D" id="1.10.3730.20">
    <property type="match status" value="1"/>
</dbReference>
<dbReference type="AlphaFoldDB" id="A0AAV2RMV6"/>
<feature type="transmembrane region" description="Helical" evidence="7">
    <location>
        <begin position="180"/>
        <end position="199"/>
    </location>
</feature>
<feature type="transmembrane region" description="Helical" evidence="7">
    <location>
        <begin position="276"/>
        <end position="299"/>
    </location>
</feature>
<dbReference type="PANTHER" id="PTHR12570">
    <property type="match status" value="1"/>
</dbReference>
<evidence type="ECO:0000256" key="7">
    <source>
        <dbReference type="SAM" id="Phobius"/>
    </source>
</evidence>
<evidence type="ECO:0000256" key="3">
    <source>
        <dbReference type="ARBA" id="ARBA00022692"/>
    </source>
</evidence>
<feature type="transmembrane region" description="Helical" evidence="7">
    <location>
        <begin position="206"/>
        <end position="226"/>
    </location>
</feature>
<feature type="chain" id="PRO_5043752259" description="Magnesium transporter NIPA2" evidence="8">
    <location>
        <begin position="26"/>
        <end position="453"/>
    </location>
</feature>
<dbReference type="SUPFAM" id="SSF103481">
    <property type="entry name" value="Multidrug resistance efflux transporter EmrE"/>
    <property type="match status" value="1"/>
</dbReference>
<feature type="region of interest" description="Disordered" evidence="6">
    <location>
        <begin position="429"/>
        <end position="453"/>
    </location>
</feature>